<dbReference type="GO" id="GO:0005524">
    <property type="term" value="F:ATP binding"/>
    <property type="evidence" value="ECO:0007669"/>
    <property type="project" value="UniProtKB-UniRule"/>
</dbReference>
<feature type="compositionally biased region" description="Basic and acidic residues" evidence="7">
    <location>
        <begin position="268"/>
        <end position="281"/>
    </location>
</feature>
<feature type="compositionally biased region" description="Basic and acidic residues" evidence="7">
    <location>
        <begin position="233"/>
        <end position="242"/>
    </location>
</feature>
<dbReference type="PROSITE" id="PS50011">
    <property type="entry name" value="PROTEIN_KINASE_DOM"/>
    <property type="match status" value="1"/>
</dbReference>
<dbReference type="AlphaFoldDB" id="A0A6A6SBF0"/>
<keyword evidence="5 6" id="KW-0067">ATP-binding</keyword>
<sequence>MASRASSASDGDFVGPPQKANTNNQPTESKINSSDRAYGSEKQGHNQKHGALSRSPSPYRRTRRDSRSPSPFRHNRNISRSPSPYRHKSSYTRSPSPYRHKRHDSRSPSPYRHPRVAPRSPSPYRHSRGNRDNVGPPVRSQPKRRGSSPRSDWPDKRHRTDRNRYDRPSRSQYHDVLAVLKSRPNDPDARFRHGSHRAHNDYSRESDFRNGMKGQNGRQQYHHGNGKQQPQHARAERLERVSDAPSTVAVPKSDSKGVEITPEEEEPEEKHSPKETREEKRRRWAAIRAAAEKEKPKENLLQQALLAKASEGTTPGAPSPAAQTESSVSPSASPQLGHLDSAPESPDVMAVDKQGGGHMISSPTADSPSAADYDPIRDMLDDRDRAAKKAQQSELSADAYSETNPQLLSTLPAEKIDLAKKQKKDFDMFDFDSEGESEDEDVADKPTGVVYDEKMMDNWDDSEGYYKIIRNELVHHEHYRIINQVGKGVFATVAQAEDMKVPPNEDGSRNLVAIKIIRRNDLMRAASLKEMNFVRKVNEADPLDRRYIVRLIDTFDHKGHLCGIFEHMSKNLRDLLKEGNSNGITLQAIRVYARQMFVGLWHLQSCQIVHCDLKPDNILVSHDRKTIKLCDFGTAVDKRDIMDRTEYLVSRFYRAPEIILGMEIGYGIDMWAIGCTLYELWTGKILFTGRSNNQMIKAFMDCLGWPTEKLLKKGILQNIIEHFEAGPPLTFISREVDKHGIASVRRIEQPRKIVRDLKMRIGDAAADCGPGGPTATELNDFTDLLGACLNMNVEKRIQPINALMHKFFPQQKVAPKKSFAKPSMVRHTGLPRATFKK</sequence>
<evidence type="ECO:0000259" key="8">
    <source>
        <dbReference type="PROSITE" id="PS50011"/>
    </source>
</evidence>
<evidence type="ECO:0000256" key="7">
    <source>
        <dbReference type="SAM" id="MobiDB-lite"/>
    </source>
</evidence>
<dbReference type="SMART" id="SM00220">
    <property type="entry name" value="S_TKc"/>
    <property type="match status" value="1"/>
</dbReference>
<dbReference type="Gene3D" id="3.30.200.20">
    <property type="entry name" value="Phosphorylase Kinase, domain 1"/>
    <property type="match status" value="1"/>
</dbReference>
<organism evidence="9 10">
    <name type="scientific">Massarina eburnea CBS 473.64</name>
    <dbReference type="NCBI Taxonomy" id="1395130"/>
    <lineage>
        <taxon>Eukaryota</taxon>
        <taxon>Fungi</taxon>
        <taxon>Dikarya</taxon>
        <taxon>Ascomycota</taxon>
        <taxon>Pezizomycotina</taxon>
        <taxon>Dothideomycetes</taxon>
        <taxon>Pleosporomycetidae</taxon>
        <taxon>Pleosporales</taxon>
        <taxon>Massarineae</taxon>
        <taxon>Massarinaceae</taxon>
        <taxon>Massarina</taxon>
    </lineage>
</organism>
<dbReference type="PANTHER" id="PTHR24058">
    <property type="entry name" value="DUAL SPECIFICITY PROTEIN KINASE"/>
    <property type="match status" value="1"/>
</dbReference>
<dbReference type="PROSITE" id="PS00108">
    <property type="entry name" value="PROTEIN_KINASE_ST"/>
    <property type="match status" value="1"/>
</dbReference>
<dbReference type="PROSITE" id="PS00107">
    <property type="entry name" value="PROTEIN_KINASE_ATP"/>
    <property type="match status" value="1"/>
</dbReference>
<protein>
    <submittedName>
        <fullName evidence="9">Kinase-like protein</fullName>
    </submittedName>
</protein>
<proteinExistence type="predicted"/>
<dbReference type="Proteomes" id="UP000799753">
    <property type="component" value="Unassembled WGS sequence"/>
</dbReference>
<dbReference type="InterPro" id="IPR017441">
    <property type="entry name" value="Protein_kinase_ATP_BS"/>
</dbReference>
<dbReference type="InterPro" id="IPR011009">
    <property type="entry name" value="Kinase-like_dom_sf"/>
</dbReference>
<dbReference type="OrthoDB" id="9332038at2759"/>
<dbReference type="InterPro" id="IPR008271">
    <property type="entry name" value="Ser/Thr_kinase_AS"/>
</dbReference>
<feature type="domain" description="Protein kinase" evidence="8">
    <location>
        <begin position="479"/>
        <end position="808"/>
    </location>
</feature>
<accession>A0A6A6SBF0</accession>
<keyword evidence="1" id="KW-0723">Serine/threonine-protein kinase</keyword>
<dbReference type="EMBL" id="MU006778">
    <property type="protein sequence ID" value="KAF2644890.1"/>
    <property type="molecule type" value="Genomic_DNA"/>
</dbReference>
<keyword evidence="10" id="KW-1185">Reference proteome</keyword>
<evidence type="ECO:0000256" key="6">
    <source>
        <dbReference type="PROSITE-ProRule" id="PRU10141"/>
    </source>
</evidence>
<dbReference type="InterPro" id="IPR050494">
    <property type="entry name" value="Ser_Thr_dual-spec_kinase"/>
</dbReference>
<dbReference type="GO" id="GO:0004674">
    <property type="term" value="F:protein serine/threonine kinase activity"/>
    <property type="evidence" value="ECO:0007669"/>
    <property type="project" value="UniProtKB-KW"/>
</dbReference>
<name>A0A6A6SBF0_9PLEO</name>
<keyword evidence="3 6" id="KW-0547">Nucleotide-binding</keyword>
<dbReference type="Gene3D" id="1.10.510.10">
    <property type="entry name" value="Transferase(Phosphotransferase) domain 1"/>
    <property type="match status" value="1"/>
</dbReference>
<feature type="compositionally biased region" description="Basic and acidic residues" evidence="7">
    <location>
        <begin position="198"/>
        <end position="210"/>
    </location>
</feature>
<evidence type="ECO:0000256" key="4">
    <source>
        <dbReference type="ARBA" id="ARBA00022777"/>
    </source>
</evidence>
<gene>
    <name evidence="9" type="ORF">P280DRAFT_466155</name>
</gene>
<feature type="binding site" evidence="6">
    <location>
        <position position="515"/>
    </location>
    <ligand>
        <name>ATP</name>
        <dbReference type="ChEBI" id="CHEBI:30616"/>
    </ligand>
</feature>
<keyword evidence="4 9" id="KW-0418">Kinase</keyword>
<keyword evidence="2" id="KW-0808">Transferase</keyword>
<evidence type="ECO:0000256" key="3">
    <source>
        <dbReference type="ARBA" id="ARBA00022741"/>
    </source>
</evidence>
<dbReference type="SUPFAM" id="SSF56112">
    <property type="entry name" value="Protein kinase-like (PK-like)"/>
    <property type="match status" value="1"/>
</dbReference>
<feature type="compositionally biased region" description="Polar residues" evidence="7">
    <location>
        <begin position="321"/>
        <end position="334"/>
    </location>
</feature>
<evidence type="ECO:0000256" key="5">
    <source>
        <dbReference type="ARBA" id="ARBA00022840"/>
    </source>
</evidence>
<feature type="region of interest" description="Disordered" evidence="7">
    <location>
        <begin position="1"/>
        <end position="376"/>
    </location>
</feature>
<evidence type="ECO:0000256" key="2">
    <source>
        <dbReference type="ARBA" id="ARBA00022679"/>
    </source>
</evidence>
<dbReference type="Pfam" id="PF00069">
    <property type="entry name" value="Pkinase"/>
    <property type="match status" value="1"/>
</dbReference>
<dbReference type="PANTHER" id="PTHR24058:SF103">
    <property type="entry name" value="SERINE_THREONINE-PROTEIN KINASE PRP4 HOMOLOG"/>
    <property type="match status" value="1"/>
</dbReference>
<evidence type="ECO:0000313" key="9">
    <source>
        <dbReference type="EMBL" id="KAF2644890.1"/>
    </source>
</evidence>
<feature type="compositionally biased region" description="Basic and acidic residues" evidence="7">
    <location>
        <begin position="162"/>
        <end position="173"/>
    </location>
</feature>
<feature type="compositionally biased region" description="Low complexity" evidence="7">
    <location>
        <begin position="361"/>
        <end position="373"/>
    </location>
</feature>
<dbReference type="InterPro" id="IPR000719">
    <property type="entry name" value="Prot_kinase_dom"/>
</dbReference>
<reference evidence="9" key="1">
    <citation type="journal article" date="2020" name="Stud. Mycol.">
        <title>101 Dothideomycetes genomes: a test case for predicting lifestyles and emergence of pathogens.</title>
        <authorList>
            <person name="Haridas S."/>
            <person name="Albert R."/>
            <person name="Binder M."/>
            <person name="Bloem J."/>
            <person name="Labutti K."/>
            <person name="Salamov A."/>
            <person name="Andreopoulos B."/>
            <person name="Baker S."/>
            <person name="Barry K."/>
            <person name="Bills G."/>
            <person name="Bluhm B."/>
            <person name="Cannon C."/>
            <person name="Castanera R."/>
            <person name="Culley D."/>
            <person name="Daum C."/>
            <person name="Ezra D."/>
            <person name="Gonzalez J."/>
            <person name="Henrissat B."/>
            <person name="Kuo A."/>
            <person name="Liang C."/>
            <person name="Lipzen A."/>
            <person name="Lutzoni F."/>
            <person name="Magnuson J."/>
            <person name="Mondo S."/>
            <person name="Nolan M."/>
            <person name="Ohm R."/>
            <person name="Pangilinan J."/>
            <person name="Park H.-J."/>
            <person name="Ramirez L."/>
            <person name="Alfaro M."/>
            <person name="Sun H."/>
            <person name="Tritt A."/>
            <person name="Yoshinaga Y."/>
            <person name="Zwiers L.-H."/>
            <person name="Turgeon B."/>
            <person name="Goodwin S."/>
            <person name="Spatafora J."/>
            <person name="Crous P."/>
            <person name="Grigoriev I."/>
        </authorList>
    </citation>
    <scope>NUCLEOTIDE SEQUENCE</scope>
    <source>
        <strain evidence="9">CBS 473.64</strain>
    </source>
</reference>
<evidence type="ECO:0000256" key="1">
    <source>
        <dbReference type="ARBA" id="ARBA00022527"/>
    </source>
</evidence>
<feature type="compositionally biased region" description="Polar residues" evidence="7">
    <location>
        <begin position="19"/>
        <end position="35"/>
    </location>
</feature>
<evidence type="ECO:0000313" key="10">
    <source>
        <dbReference type="Proteomes" id="UP000799753"/>
    </source>
</evidence>